<dbReference type="GO" id="GO:0004808">
    <property type="term" value="F:tRNA (5-methylaminomethyl-2-thiouridylate)(34)-methyltransferase activity"/>
    <property type="evidence" value="ECO:0007669"/>
    <property type="project" value="UniProtKB-EC"/>
</dbReference>
<dbReference type="Proteomes" id="UP000664417">
    <property type="component" value="Unassembled WGS sequence"/>
</dbReference>
<keyword evidence="3" id="KW-0285">Flavoprotein</keyword>
<dbReference type="EMBL" id="JAFREP010000007">
    <property type="protein sequence ID" value="MBO1318721.1"/>
    <property type="molecule type" value="Genomic_DNA"/>
</dbReference>
<evidence type="ECO:0000256" key="4">
    <source>
        <dbReference type="ARBA" id="ARBA00022679"/>
    </source>
</evidence>
<evidence type="ECO:0000256" key="5">
    <source>
        <dbReference type="ARBA" id="ARBA00022691"/>
    </source>
</evidence>
<accession>A0A8J7Q632</accession>
<keyword evidence="6" id="KW-0819">tRNA processing</keyword>
<evidence type="ECO:0000313" key="12">
    <source>
        <dbReference type="Proteomes" id="UP000664417"/>
    </source>
</evidence>
<dbReference type="AlphaFoldDB" id="A0A8J7Q632"/>
<dbReference type="PANTHER" id="PTHR13847:SF283">
    <property type="entry name" value="TRNA 5-METHYLAMINOMETHYL-2-THIOURIDINE BIOSYNTHESIS BIFUNCTIONAL PROTEIN MNMC"/>
    <property type="match status" value="1"/>
</dbReference>
<proteinExistence type="predicted"/>
<dbReference type="SUPFAM" id="SSF54373">
    <property type="entry name" value="FAD-linked reductases, C-terminal domain"/>
    <property type="match status" value="1"/>
</dbReference>
<feature type="domain" description="FAD dependent oxidoreductase" evidence="10">
    <location>
        <begin position="25"/>
        <end position="389"/>
    </location>
</feature>
<dbReference type="RefSeq" id="WP_207858391.1">
    <property type="nucleotide sequence ID" value="NZ_JAFREP010000007.1"/>
</dbReference>
<comment type="caution">
    <text evidence="11">The sequence shown here is derived from an EMBL/GenBank/DDBJ whole genome shotgun (WGS) entry which is preliminary data.</text>
</comment>
<organism evidence="11 12">
    <name type="scientific">Acanthopleuribacter pedis</name>
    <dbReference type="NCBI Taxonomy" id="442870"/>
    <lineage>
        <taxon>Bacteria</taxon>
        <taxon>Pseudomonadati</taxon>
        <taxon>Acidobacteriota</taxon>
        <taxon>Holophagae</taxon>
        <taxon>Acanthopleuribacterales</taxon>
        <taxon>Acanthopleuribacteraceae</taxon>
        <taxon>Acanthopleuribacter</taxon>
    </lineage>
</organism>
<dbReference type="GO" id="GO:0032259">
    <property type="term" value="P:methylation"/>
    <property type="evidence" value="ECO:0007669"/>
    <property type="project" value="UniProtKB-KW"/>
</dbReference>
<evidence type="ECO:0000256" key="8">
    <source>
        <dbReference type="ARBA" id="ARBA00023002"/>
    </source>
</evidence>
<reference evidence="11" key="1">
    <citation type="submission" date="2021-03" db="EMBL/GenBank/DDBJ databases">
        <authorList>
            <person name="Wang G."/>
        </authorList>
    </citation>
    <scope>NUCLEOTIDE SEQUENCE</scope>
    <source>
        <strain evidence="11">KCTC 12899</strain>
    </source>
</reference>
<keyword evidence="5" id="KW-0949">S-adenosyl-L-methionine</keyword>
<dbReference type="SUPFAM" id="SSF51905">
    <property type="entry name" value="FAD/NAD(P)-binding domain"/>
    <property type="match status" value="1"/>
</dbReference>
<dbReference type="InterPro" id="IPR006076">
    <property type="entry name" value="FAD-dep_OxRdtase"/>
</dbReference>
<dbReference type="EC" id="2.1.1.61" evidence="11"/>
<evidence type="ECO:0000313" key="11">
    <source>
        <dbReference type="EMBL" id="MBO1318721.1"/>
    </source>
</evidence>
<keyword evidence="1" id="KW-0963">Cytoplasm</keyword>
<dbReference type="GO" id="GO:0016645">
    <property type="term" value="F:oxidoreductase activity, acting on the CH-NH group of donors"/>
    <property type="evidence" value="ECO:0007669"/>
    <property type="project" value="InterPro"/>
</dbReference>
<dbReference type="NCBIfam" id="TIGR03197">
    <property type="entry name" value="MnmC_Cterm"/>
    <property type="match status" value="1"/>
</dbReference>
<dbReference type="InterPro" id="IPR036188">
    <property type="entry name" value="FAD/NAD-bd_sf"/>
</dbReference>
<dbReference type="Gene3D" id="3.30.9.10">
    <property type="entry name" value="D-Amino Acid Oxidase, subunit A, domain 2"/>
    <property type="match status" value="1"/>
</dbReference>
<keyword evidence="12" id="KW-1185">Reference proteome</keyword>
<gene>
    <name evidence="11" type="primary">mnmC</name>
    <name evidence="11" type="ORF">J3U88_09635</name>
</gene>
<dbReference type="Pfam" id="PF01266">
    <property type="entry name" value="DAO"/>
    <property type="match status" value="1"/>
</dbReference>
<evidence type="ECO:0000256" key="6">
    <source>
        <dbReference type="ARBA" id="ARBA00022694"/>
    </source>
</evidence>
<dbReference type="GO" id="GO:0008033">
    <property type="term" value="P:tRNA processing"/>
    <property type="evidence" value="ECO:0007669"/>
    <property type="project" value="UniProtKB-KW"/>
</dbReference>
<evidence type="ECO:0000256" key="9">
    <source>
        <dbReference type="ARBA" id="ARBA00023268"/>
    </source>
</evidence>
<keyword evidence="2 11" id="KW-0489">Methyltransferase</keyword>
<keyword evidence="8" id="KW-0560">Oxidoreductase</keyword>
<evidence type="ECO:0000256" key="3">
    <source>
        <dbReference type="ARBA" id="ARBA00022630"/>
    </source>
</evidence>
<keyword evidence="9" id="KW-0511">Multifunctional enzyme</keyword>
<evidence type="ECO:0000256" key="2">
    <source>
        <dbReference type="ARBA" id="ARBA00022603"/>
    </source>
</evidence>
<dbReference type="PANTHER" id="PTHR13847">
    <property type="entry name" value="SARCOSINE DEHYDROGENASE-RELATED"/>
    <property type="match status" value="1"/>
</dbReference>
<name>A0A8J7Q632_9BACT</name>
<keyword evidence="4 11" id="KW-0808">Transferase</keyword>
<dbReference type="Gene3D" id="3.50.50.60">
    <property type="entry name" value="FAD/NAD(P)-binding domain"/>
    <property type="match status" value="1"/>
</dbReference>
<sequence>MRRRRDGNIADQPWFRQPSPVAARRVVVLGAGVAGAAAAFSLAEAGFEVRVLDRRPAPAMETSAHPGAVVMPIISQAPAPVSSYHCHAYAQTLARIALLEARGLDPGWHPTGVVHLLTKSRLRKLYDGLAETGYPDGLVQRGSAEQVAALTGLPAAQPGLVFPKAGWVDARAYVAAQLNHARITFVGDADIAEIEADSSGWRLLGRDGGCVAETPLLVLAAAADCVRFPLCDWFPLIRIRGQLAYVDPQSCGQDLRAVVCHDGYTIPHTDAGHLMGATFDYDRTDTALDRNDFENLVLRNRDLFAFRGEAADLPLAGRVAFRAKCHDHLPMVGAVPDYDAYMGAYGDITKGRAYVDYPDAPYVPGLYVTTGHGSRGMISSIAAAEILTAQLLGRPAPVTPGLLAAVHPARFIIRRLLRRQPSLREDGARRRGDATLNAWR</sequence>
<keyword evidence="7" id="KW-0274">FAD</keyword>
<dbReference type="GO" id="GO:0005737">
    <property type="term" value="C:cytoplasm"/>
    <property type="evidence" value="ECO:0007669"/>
    <property type="project" value="TreeGrafter"/>
</dbReference>
<protein>
    <submittedName>
        <fullName evidence="11">FAD-dependent 5-carboxymethylaminomethyl-2-thiouridine(34) oxidoreductase MnmC</fullName>
        <ecNumber evidence="11">2.1.1.61</ecNumber>
    </submittedName>
</protein>
<evidence type="ECO:0000256" key="7">
    <source>
        <dbReference type="ARBA" id="ARBA00022827"/>
    </source>
</evidence>
<evidence type="ECO:0000256" key="1">
    <source>
        <dbReference type="ARBA" id="ARBA00022490"/>
    </source>
</evidence>
<dbReference type="InterPro" id="IPR017610">
    <property type="entry name" value="tRNA_S-uridine_synth_MnmC_C"/>
</dbReference>
<evidence type="ECO:0000259" key="10">
    <source>
        <dbReference type="Pfam" id="PF01266"/>
    </source>
</evidence>